<reference evidence="1 2" key="1">
    <citation type="submission" date="2015-12" db="EMBL/GenBank/DDBJ databases">
        <title>The genome of Folsomia candida.</title>
        <authorList>
            <person name="Faddeeva A."/>
            <person name="Derks M.F."/>
            <person name="Anvar Y."/>
            <person name="Smit S."/>
            <person name="Van Straalen N."/>
            <person name="Roelofs D."/>
        </authorList>
    </citation>
    <scope>NUCLEOTIDE SEQUENCE [LARGE SCALE GENOMIC DNA]</scope>
    <source>
        <strain evidence="1 2">VU population</strain>
        <tissue evidence="1">Whole body</tissue>
    </source>
</reference>
<comment type="caution">
    <text evidence="1">The sequence shown here is derived from an EMBL/GenBank/DDBJ whole genome shotgun (WGS) entry which is preliminary data.</text>
</comment>
<organism evidence="1 2">
    <name type="scientific">Folsomia candida</name>
    <name type="common">Springtail</name>
    <dbReference type="NCBI Taxonomy" id="158441"/>
    <lineage>
        <taxon>Eukaryota</taxon>
        <taxon>Metazoa</taxon>
        <taxon>Ecdysozoa</taxon>
        <taxon>Arthropoda</taxon>
        <taxon>Hexapoda</taxon>
        <taxon>Collembola</taxon>
        <taxon>Entomobryomorpha</taxon>
        <taxon>Isotomoidea</taxon>
        <taxon>Isotomidae</taxon>
        <taxon>Proisotominae</taxon>
        <taxon>Folsomia</taxon>
    </lineage>
</organism>
<dbReference type="EMBL" id="LNIX01000001">
    <property type="protein sequence ID" value="OXA64181.1"/>
    <property type="molecule type" value="Genomic_DNA"/>
</dbReference>
<protein>
    <submittedName>
        <fullName evidence="1">NADH-quinone oxidoreductase subunit D 1</fullName>
    </submittedName>
</protein>
<name>A0A226F4R6_FOLCA</name>
<dbReference type="AlphaFoldDB" id="A0A226F4R6"/>
<evidence type="ECO:0000313" key="2">
    <source>
        <dbReference type="Proteomes" id="UP000198287"/>
    </source>
</evidence>
<proteinExistence type="predicted"/>
<keyword evidence="2" id="KW-1185">Reference proteome</keyword>
<sequence>MTVGTRSNDENVEILAWKLFRARISEITIISTHNDPAAVDIHHRFSSSSTSNPIPLSLHSISDSGPSRKALSSSSTSPTVFPNFRIFHSSFQIPAPHTFQCTAPLGCYGWEKSDSPSLDQKGFGSDSWKQSFGNVSVPAVLFCSRSCARILHDQVGR</sequence>
<evidence type="ECO:0000313" key="1">
    <source>
        <dbReference type="EMBL" id="OXA64181.1"/>
    </source>
</evidence>
<gene>
    <name evidence="1" type="ORF">Fcan01_02929</name>
</gene>
<dbReference type="Proteomes" id="UP000198287">
    <property type="component" value="Unassembled WGS sequence"/>
</dbReference>
<accession>A0A226F4R6</accession>